<accession>A0A3G8YN44</accession>
<dbReference type="GO" id="GO:0019843">
    <property type="term" value="F:rRNA binding"/>
    <property type="evidence" value="ECO:0007669"/>
    <property type="project" value="UniProtKB-UniRule"/>
</dbReference>
<dbReference type="PANTHER" id="PTHR21349:SF0">
    <property type="entry name" value="LARGE RIBOSOMAL SUBUNIT PROTEIN BL21M"/>
    <property type="match status" value="1"/>
</dbReference>
<dbReference type="InterPro" id="IPR036164">
    <property type="entry name" value="bL21-like_sf"/>
</dbReference>
<evidence type="ECO:0000313" key="7">
    <source>
        <dbReference type="Proteomes" id="UP000276417"/>
    </source>
</evidence>
<name>A0A3G8YN44_9DEIO</name>
<evidence type="ECO:0000256" key="5">
    <source>
        <dbReference type="RuleBase" id="RU000562"/>
    </source>
</evidence>
<keyword evidence="3 4" id="KW-0687">Ribonucleoprotein</keyword>
<dbReference type="KEGG" id="dph:EHF33_09875"/>
<evidence type="ECO:0000256" key="2">
    <source>
        <dbReference type="ARBA" id="ARBA00022980"/>
    </source>
</evidence>
<dbReference type="Pfam" id="PF00829">
    <property type="entry name" value="Ribosomal_L21p"/>
    <property type="match status" value="1"/>
</dbReference>
<dbReference type="GO" id="GO:1990904">
    <property type="term" value="C:ribonucleoprotein complex"/>
    <property type="evidence" value="ECO:0007669"/>
    <property type="project" value="UniProtKB-KW"/>
</dbReference>
<keyword evidence="4 5" id="KW-0694">RNA-binding</keyword>
<dbReference type="InterPro" id="IPR028909">
    <property type="entry name" value="bL21-like"/>
</dbReference>
<dbReference type="GO" id="GO:0005737">
    <property type="term" value="C:cytoplasm"/>
    <property type="evidence" value="ECO:0007669"/>
    <property type="project" value="UniProtKB-ARBA"/>
</dbReference>
<dbReference type="EMBL" id="CP034183">
    <property type="protein sequence ID" value="AZI43011.1"/>
    <property type="molecule type" value="Genomic_DNA"/>
</dbReference>
<keyword evidence="7" id="KW-1185">Reference proteome</keyword>
<sequence>MFAIIQTGGKQYRVEEGDVIRVEKLSGAMGDKLDLKAMMIGGEQVLFGEDAAKFTVMAEVVDHGKLKKIYIRKYKSGVQYRRRTGHRQQFTAIKITGIQG</sequence>
<dbReference type="SUPFAM" id="SSF141091">
    <property type="entry name" value="L21p-like"/>
    <property type="match status" value="1"/>
</dbReference>
<evidence type="ECO:0000313" key="6">
    <source>
        <dbReference type="EMBL" id="AZI43011.1"/>
    </source>
</evidence>
<reference evidence="6 7" key="1">
    <citation type="submission" date="2018-11" db="EMBL/GenBank/DDBJ databases">
        <title>Deinococcus shelandsis sp. nov., isolated from South Shetland Islands soil of Antarctica.</title>
        <authorList>
            <person name="Tian J."/>
        </authorList>
    </citation>
    <scope>NUCLEOTIDE SEQUENCE [LARGE SCALE GENOMIC DNA]</scope>
    <source>
        <strain evidence="6 7">S14-83T</strain>
    </source>
</reference>
<protein>
    <recommendedName>
        <fullName evidence="4">Large ribosomal subunit protein bL21</fullName>
    </recommendedName>
</protein>
<comment type="similarity">
    <text evidence="1 4 5">Belongs to the bacterial ribosomal protein bL21 family.</text>
</comment>
<organism evidence="6 7">
    <name type="scientific">Deinococcus psychrotolerans</name>
    <dbReference type="NCBI Taxonomy" id="2489213"/>
    <lineage>
        <taxon>Bacteria</taxon>
        <taxon>Thermotogati</taxon>
        <taxon>Deinococcota</taxon>
        <taxon>Deinococci</taxon>
        <taxon>Deinococcales</taxon>
        <taxon>Deinococcaceae</taxon>
        <taxon>Deinococcus</taxon>
    </lineage>
</organism>
<dbReference type="Proteomes" id="UP000276417">
    <property type="component" value="Chromosome 1"/>
</dbReference>
<proteinExistence type="inferred from homology"/>
<evidence type="ECO:0000256" key="4">
    <source>
        <dbReference type="HAMAP-Rule" id="MF_01363"/>
    </source>
</evidence>
<dbReference type="GO" id="GO:0006412">
    <property type="term" value="P:translation"/>
    <property type="evidence" value="ECO:0007669"/>
    <property type="project" value="UniProtKB-UniRule"/>
</dbReference>
<dbReference type="PANTHER" id="PTHR21349">
    <property type="entry name" value="50S RIBOSOMAL PROTEIN L21"/>
    <property type="match status" value="1"/>
</dbReference>
<keyword evidence="4 5" id="KW-0699">rRNA-binding</keyword>
<evidence type="ECO:0000256" key="1">
    <source>
        <dbReference type="ARBA" id="ARBA00008563"/>
    </source>
</evidence>
<dbReference type="OrthoDB" id="9813334at2"/>
<dbReference type="AlphaFoldDB" id="A0A3G8YN44"/>
<dbReference type="HAMAP" id="MF_01363">
    <property type="entry name" value="Ribosomal_bL21"/>
    <property type="match status" value="1"/>
</dbReference>
<dbReference type="GO" id="GO:0005840">
    <property type="term" value="C:ribosome"/>
    <property type="evidence" value="ECO:0007669"/>
    <property type="project" value="UniProtKB-KW"/>
</dbReference>
<comment type="function">
    <text evidence="4 5">This protein binds to 23S rRNA in the presence of protein L20.</text>
</comment>
<dbReference type="RefSeq" id="WP_124870712.1">
    <property type="nucleotide sequence ID" value="NZ_CP034183.1"/>
</dbReference>
<evidence type="ECO:0000256" key="3">
    <source>
        <dbReference type="ARBA" id="ARBA00023274"/>
    </source>
</evidence>
<dbReference type="NCBIfam" id="TIGR00061">
    <property type="entry name" value="L21"/>
    <property type="match status" value="1"/>
</dbReference>
<keyword evidence="2 4" id="KW-0689">Ribosomal protein</keyword>
<dbReference type="GO" id="GO:0003735">
    <property type="term" value="F:structural constituent of ribosome"/>
    <property type="evidence" value="ECO:0007669"/>
    <property type="project" value="InterPro"/>
</dbReference>
<gene>
    <name evidence="4 6" type="primary">rplU</name>
    <name evidence="6" type="ORF">EHF33_09875</name>
</gene>
<comment type="subunit">
    <text evidence="4">Part of the 50S ribosomal subunit. Contacts protein L20.</text>
</comment>
<dbReference type="InterPro" id="IPR001787">
    <property type="entry name" value="Ribosomal_bL21"/>
</dbReference>